<dbReference type="GO" id="GO:0016887">
    <property type="term" value="F:ATP hydrolysis activity"/>
    <property type="evidence" value="ECO:0007669"/>
    <property type="project" value="InterPro"/>
</dbReference>
<dbReference type="PANTHER" id="PTHR32114">
    <property type="entry name" value="ABC TRANSPORTER ABCH.3"/>
    <property type="match status" value="1"/>
</dbReference>
<dbReference type="SUPFAM" id="SSF52540">
    <property type="entry name" value="P-loop containing nucleoside triphosphate hydrolases"/>
    <property type="match status" value="1"/>
</dbReference>
<dbReference type="Pfam" id="PF13476">
    <property type="entry name" value="AAA_23"/>
    <property type="match status" value="1"/>
</dbReference>
<dbReference type="Gene3D" id="3.40.50.300">
    <property type="entry name" value="P-loop containing nucleotide triphosphate hydrolases"/>
    <property type="match status" value="2"/>
</dbReference>
<evidence type="ECO:0000256" key="4">
    <source>
        <dbReference type="SAM" id="Coils"/>
    </source>
</evidence>
<protein>
    <recommendedName>
        <fullName evidence="3">Nuclease SbcCD subunit C</fullName>
    </recommendedName>
</protein>
<dbReference type="Proteomes" id="UP001292368">
    <property type="component" value="Unassembled WGS sequence"/>
</dbReference>
<evidence type="ECO:0000256" key="1">
    <source>
        <dbReference type="ARBA" id="ARBA00006930"/>
    </source>
</evidence>
<reference evidence="6" key="1">
    <citation type="submission" date="2019-11" db="EMBL/GenBank/DDBJ databases">
        <title>Characterization of Clostridium perfringens isolates from swine manure treated agricultural soils.</title>
        <authorList>
            <person name="Wushke S.T."/>
        </authorList>
    </citation>
    <scope>NUCLEOTIDE SEQUENCE</scope>
    <source>
        <strain evidence="6">V2</strain>
    </source>
</reference>
<evidence type="ECO:0000256" key="3">
    <source>
        <dbReference type="ARBA" id="ARBA00013368"/>
    </source>
</evidence>
<feature type="domain" description="Rad50/SbcC-type AAA" evidence="5">
    <location>
        <begin position="10"/>
        <end position="235"/>
    </location>
</feature>
<evidence type="ECO:0000313" key="6">
    <source>
        <dbReference type="EMBL" id="MDZ5008892.1"/>
    </source>
</evidence>
<keyword evidence="4" id="KW-0175">Coiled coil</keyword>
<dbReference type="InterPro" id="IPR038729">
    <property type="entry name" value="Rad50/SbcC_AAA"/>
</dbReference>
<proteinExistence type="inferred from homology"/>
<name>A0AAW9IRQ0_CLOPF</name>
<dbReference type="InterPro" id="IPR027417">
    <property type="entry name" value="P-loop_NTPase"/>
</dbReference>
<dbReference type="EMBL" id="WNVM01000004">
    <property type="protein sequence ID" value="MDZ5008892.1"/>
    <property type="molecule type" value="Genomic_DNA"/>
</dbReference>
<comment type="caution">
    <text evidence="6">The sequence shown here is derived from an EMBL/GenBank/DDBJ whole genome shotgun (WGS) entry which is preliminary data.</text>
</comment>
<accession>A0AAW9IRQ0</accession>
<comment type="subunit">
    <text evidence="2">Heterodimer of SbcC and SbcD.</text>
</comment>
<comment type="similarity">
    <text evidence="1">Belongs to the SMC family. SbcC subfamily.</text>
</comment>
<gene>
    <name evidence="6" type="ORF">GNF77_08150</name>
</gene>
<evidence type="ECO:0000313" key="7">
    <source>
        <dbReference type="Proteomes" id="UP001292368"/>
    </source>
</evidence>
<evidence type="ECO:0000259" key="5">
    <source>
        <dbReference type="Pfam" id="PF13476"/>
    </source>
</evidence>
<feature type="coiled-coil region" evidence="4">
    <location>
        <begin position="394"/>
        <end position="421"/>
    </location>
</feature>
<dbReference type="GO" id="GO:0006302">
    <property type="term" value="P:double-strand break repair"/>
    <property type="evidence" value="ECO:0007669"/>
    <property type="project" value="InterPro"/>
</dbReference>
<sequence length="800" mass="94364">MKLMKYYINKIYMKNFKCIKNETGVLVNFNLDKGLIALSGPNGFGKTTIFDAIELSFCDKIERIVPINKGNKKVKDNLLIYKNRDSAIIAIELINEEKNDVITIIKRIEKNGKNKEEDIKESINSFWINEGIDLNKINNNNYGNKIDNLKDFLQKKLGINSEYFNYFYYISQDNSSNFLKKSLLERKSIFDILMKIENEIDLNKKIKDLLDSKKNNSISKLIDLKREEIKKDIKSLFNVESKDSEYQSNIIVFEGNNNIEWDKEDYNIKNREPLVELENLINFIKNYNVFIARKNNERIEKLLNENLLMEISNVIVLSDYNINLDYENNIKKRIEELDSKKNICNIIKKISGFSFEDDKVINDLKFLNDSLKLELDLNRLILDIKEIVLDNKQLDNKKVKIKKLKDSIDKLNELFKASTDEIEQNMCPVCKTKFVSAEQLQDIIENNISELQKLISLDNKEKEKKVKKHLIKFMNCCQEKLNITELEECISDLDNELKLMRKYKNKQVLKDYINYYDSINELEKIIRIVKSDNTNAITNLKKSLQSKFIKEIKEYSQEEYLLDTQIYDRYSLILNKRSIFDDNIDELLDRAKKKKRYFERELSLIDSKEKVTINNKIKQLIKMEELKTRLENLDKIYKETIKTFKEDVVSTIEVPLYIYTGKIIQTYQGGLGVFIKEDKNTDNLVFTPNSNESQHDIVNTFSSGQLSAFTIAFLLVINQLYLARNKEVDILNTILIDDPVQTMDDVNIASLIEVLRNQFDKYQMIVSTHEDEKINYMRYKFEKFGIKTIEYNVKRHFFNN</sequence>
<feature type="coiled-coil region" evidence="4">
    <location>
        <begin position="613"/>
        <end position="643"/>
    </location>
</feature>
<evidence type="ECO:0000256" key="2">
    <source>
        <dbReference type="ARBA" id="ARBA00011322"/>
    </source>
</evidence>
<dbReference type="AlphaFoldDB" id="A0AAW9IRQ0"/>
<organism evidence="6 7">
    <name type="scientific">Clostridium perfringens</name>
    <dbReference type="NCBI Taxonomy" id="1502"/>
    <lineage>
        <taxon>Bacteria</taxon>
        <taxon>Bacillati</taxon>
        <taxon>Bacillota</taxon>
        <taxon>Clostridia</taxon>
        <taxon>Eubacteriales</taxon>
        <taxon>Clostridiaceae</taxon>
        <taxon>Clostridium</taxon>
    </lineage>
</organism>
<dbReference type="PANTHER" id="PTHR32114:SF2">
    <property type="entry name" value="ABC TRANSPORTER ABCH.3"/>
    <property type="match status" value="1"/>
</dbReference>